<feature type="domain" description="C2" evidence="14">
    <location>
        <begin position="239"/>
        <end position="363"/>
    </location>
</feature>
<comment type="subunit">
    <text evidence="12">Heterodimer of a large membrane-associated beta subunit and a small pyruvoyl-containing alpha subunit. Interacts with pstB2. This interaction may be a means to structurally tether the donor membrane (ER) harboring PstB2 to acceptor membranes (Golgi/endosomes) harboring PSD2 during PtdSer transport to the site of PtdEtn synthesis.</text>
</comment>
<dbReference type="PROSITE" id="PS50222">
    <property type="entry name" value="EF_HAND_2"/>
    <property type="match status" value="1"/>
</dbReference>
<dbReference type="GO" id="GO:0010008">
    <property type="term" value="C:endosome membrane"/>
    <property type="evidence" value="ECO:0007669"/>
    <property type="project" value="UniProtKB-SubCell"/>
</dbReference>
<feature type="active site" description="Charge relay system; for autoendoproteolytic cleavage activity" evidence="12">
    <location>
        <position position="928"/>
    </location>
</feature>
<evidence type="ECO:0000256" key="6">
    <source>
        <dbReference type="ARBA" id="ARBA00023136"/>
    </source>
</evidence>
<feature type="compositionally biased region" description="Low complexity" evidence="13">
    <location>
        <begin position="1742"/>
        <end position="1752"/>
    </location>
</feature>
<evidence type="ECO:0000259" key="15">
    <source>
        <dbReference type="PROSITE" id="PS50222"/>
    </source>
</evidence>
<feature type="modified residue" description="Pyruvic acid (Ser); by autocatalysis" evidence="12">
    <location>
        <position position="1015"/>
    </location>
</feature>
<dbReference type="EC" id="4.1.1.65" evidence="12"/>
<dbReference type="Gene3D" id="2.60.40.150">
    <property type="entry name" value="C2 domain"/>
    <property type="match status" value="2"/>
</dbReference>
<dbReference type="GO" id="GO:0006646">
    <property type="term" value="P:phosphatidylethanolamine biosynthetic process"/>
    <property type="evidence" value="ECO:0007669"/>
    <property type="project" value="UniProtKB-UniRule"/>
</dbReference>
<reference evidence="16 17" key="1">
    <citation type="submission" date="2018-10" db="EMBL/GenBank/DDBJ databases">
        <title>Pan-genome distribution and transcriptional activeness of fungal secondary metabolism genes in Aspergillus section Fumigati.</title>
        <authorList>
            <person name="Takahashi H."/>
            <person name="Umemura M."/>
            <person name="Ninomiya A."/>
            <person name="Kusuya Y."/>
            <person name="Urayama S."/>
            <person name="Shimizu M."/>
            <person name="Watanabe A."/>
            <person name="Kamei K."/>
            <person name="Yaguchi T."/>
            <person name="Hagiwara D."/>
        </authorList>
    </citation>
    <scope>NUCLEOTIDE SEQUENCE [LARGE SCALE GENOMIC DNA]</scope>
    <source>
        <strain evidence="16 17">IFM 55266</strain>
    </source>
</reference>
<feature type="compositionally biased region" description="Low complexity" evidence="13">
    <location>
        <begin position="1303"/>
        <end position="1314"/>
    </location>
</feature>
<feature type="compositionally biased region" description="Polar residues" evidence="13">
    <location>
        <begin position="442"/>
        <end position="451"/>
    </location>
</feature>
<evidence type="ECO:0000313" key="16">
    <source>
        <dbReference type="EMBL" id="GIJ87996.1"/>
    </source>
</evidence>
<sequence length="1857" mass="206413">MVRLPLPQRLSSHLSVKSNASTPGQSRSTSPMRTTETRPLVLKVSAIRGRNLAAKDRSGTSDPYLVVTLGDSRQSTPTIPKTLNPEWNVTFEMPVVGVPLLEFICWDHDRFGKDYMGEFDIPLEDIFADGEINQPPKWYTLKSKRKPTKKKDSNVSGEILLQFALIDPTNVSAPPSEIYQRFKSLVCAGEEDEDLPQIPTNESDDADRDEETSDETDDLTKPEIVEKRRRRLRLARLKRKSLAARAYQFSGAGNGVQGIVFMEIVKVTDLPPERNVTRTSFDMDPFVVTSLGRKTLRTPVVRHNLNPVYNEKMVFQVMKHEQAYTISFTVMDRDKFSGNDFVASAGFPLQTLIQAAPEADPETGLYRLRDPSLSPAGSDTSSVSKSGAKSGVSPSPSTHSLPKMSRPSLVRSRSSAASLSTQSQLEQPAIPPPTSVPEGRESSSNVSSAPTATGGEVGQMDSHDFQMYKIPLILKNKERWEDKHFPELIVKAKYMPYRALRQQFWRLMLKQYDADESGRIDKVELTTMLDTLGSTLKESTIDSFFQRFSAGNEPVETVDLSFDEVVMCLEDTLQALQKVPHAHANMQSLTPSSNGSQRSEEQSDGDEYPLETSTTLPANTHPGTTSVPTLGQEEQTSTSEEDLYPNDLGDERGEEHVIEIRECPLCHQPRLGKRSDADIITHIATCASHDWRQVDNLVMGGFVTSSQAQRKWYSKVITKISYGGYKLGANSANILVQDRVTGQINEERMSVYVRLGIRLLYRGLKSREMEKKRSKLLSKETRREELKVDQTTVRKILKSLSIKQGKKYDDPASAAQIRDFINFHQLDLSEVLLPLEQFKTFNEFFYRQLKPGARPCSAPNEPRIIVSPADCRSVVFDRIDEATSIWVKGREFSIERLLGDAYPEDAPRYKNGALGIFRLAPQDYHRFHIPVDGVMGTPKTIEGEYYTVNPMAIRSALDVYGENVRVLVPIDSVAHGRVMVVCVGAMMVGSTVITRKTGEKVNRGEELGYFKFGGSTLLLLFEEGVMKFDSDLVDNSRGALETLVSKIPVPIPDLYICRPSLIETCRIQIRVGMSVGHSPEIPQFEPDMPKRTEDVSNEEKQDAKQGFNCQEVSLRKQLSAVLHAPRPKQPRAAATCKSRNPVTPTPMLMLQLRKHAFCNFHQTINEVGLVCSTVAVNRELDSASEPAFAITRILNRIELDHRCLVAQRPVGRSAEVEQTTYRTGLHARGGSDSLISSSFGTSGAGAVSHTTEETGSNPFTCIYVTTYDPGPDMTVTVLAAPKTKTKIKTRTREREPLREIDMAASQAQTRSASGGASGSGRGRGGRSSARLNKGQETGEEEVNVNGGWGKRKAVSYDEDIEGFQFTRLPNKKPRSSVDAAPENLSPVPEVPPQQSPRRGRPPKKKKTETEPEESGEHTEKSAEVSGKRQTRHRRSAAPESEPQPQSATRSSTRKREETESVPKEKKRRKGRPSKTEVEARNGFVSPEPQQSGTAKIALPLADTPVIQRNKEMRKETKSEKGGKGRRSSLGMRGRRASSLIDSGASNALPHKEVDTADFYKHIADGLPEPRRMRQLLTWCATRAMGDKPTGAPEDASARLAARVIQEELLKDFSTNSELSNWFGREDVNPPAVVVKKPNPKNVQNADKIRELEEQIQRLQRERHSLNELLRPPSIPRLKPESKQPSDTPQVQGPSQAESADQPTRSLLPVQPERIDTSLLEPSQQEIYAMLNPGTAKARRKSQSQPSTTTQSTHLPPMPPSVVSARLSRVASGLAPTLDSFAAGVHDIELYRAMSDTVSTRVLRICAERLEERDARNAMRRLAIEGGEAEGIRVSLRHGKPREDLGVILGALSRVERR</sequence>
<evidence type="ECO:0000256" key="13">
    <source>
        <dbReference type="SAM" id="MobiDB-lite"/>
    </source>
</evidence>
<dbReference type="GO" id="GO:0005795">
    <property type="term" value="C:Golgi stack"/>
    <property type="evidence" value="ECO:0007669"/>
    <property type="project" value="UniProtKB-UniRule"/>
</dbReference>
<feature type="compositionally biased region" description="Basic and acidic residues" evidence="13">
    <location>
        <begin position="1290"/>
        <end position="1301"/>
    </location>
</feature>
<comment type="cofactor">
    <cofactor evidence="12">
        <name>pyruvate</name>
        <dbReference type="ChEBI" id="CHEBI:15361"/>
    </cofactor>
    <text evidence="12">Binds 1 pyruvoyl group covalently per subunit.</text>
</comment>
<dbReference type="GO" id="GO:0016540">
    <property type="term" value="P:protein autoprocessing"/>
    <property type="evidence" value="ECO:0007669"/>
    <property type="project" value="UniProtKB-UniRule"/>
</dbReference>
<keyword evidence="11 12" id="KW-0670">Pyruvate</keyword>
<feature type="compositionally biased region" description="Low complexity" evidence="13">
    <location>
        <begin position="405"/>
        <end position="427"/>
    </location>
</feature>
<evidence type="ECO:0000256" key="4">
    <source>
        <dbReference type="ARBA" id="ARBA00022837"/>
    </source>
</evidence>
<feature type="active site" description="Charge relay system; for autoendoproteolytic cleavage activity" evidence="12">
    <location>
        <position position="1015"/>
    </location>
</feature>
<evidence type="ECO:0000256" key="9">
    <source>
        <dbReference type="ARBA" id="ARBA00023239"/>
    </source>
</evidence>
<dbReference type="InterPro" id="IPR018247">
    <property type="entry name" value="EF_Hand_1_Ca_BS"/>
</dbReference>
<feature type="site" description="Cleavage (non-hydrolytic); by autocatalysis" evidence="12">
    <location>
        <begin position="1014"/>
        <end position="1015"/>
    </location>
</feature>
<keyword evidence="17" id="KW-1185">Reference proteome</keyword>
<feature type="compositionally biased region" description="Acidic residues" evidence="13">
    <location>
        <begin position="202"/>
        <end position="217"/>
    </location>
</feature>
<comment type="subcellular location">
    <subcellularLocation>
        <location evidence="12">Golgi apparatus membrane</location>
        <topology evidence="12">Peripheral membrane protein</topology>
        <orientation evidence="12">Cytoplasmic side</orientation>
    </subcellularLocation>
    <subcellularLocation>
        <location evidence="12">Endosome membrane</location>
        <topology evidence="12">Peripheral membrane protein</topology>
        <orientation evidence="12">Cytoplasmic side</orientation>
    </subcellularLocation>
</comment>
<feature type="chain" id="PRO_5040553890" description="Phosphatidylserine decarboxylase 2 beta chain" evidence="12">
    <location>
        <begin position="1"/>
        <end position="1014"/>
    </location>
</feature>
<dbReference type="Pfam" id="PF02666">
    <property type="entry name" value="PS_Dcarbxylase"/>
    <property type="match status" value="1"/>
</dbReference>
<feature type="compositionally biased region" description="Basic and acidic residues" evidence="13">
    <location>
        <begin position="1453"/>
        <end position="1463"/>
    </location>
</feature>
<keyword evidence="12" id="KW-0967">Endosome</keyword>
<evidence type="ECO:0000256" key="12">
    <source>
        <dbReference type="HAMAP-Rule" id="MF_03209"/>
    </source>
</evidence>
<dbReference type="HAMAP" id="MF_00663">
    <property type="entry name" value="PS_decarb_PSD_B_type2"/>
    <property type="match status" value="1"/>
</dbReference>
<feature type="compositionally biased region" description="Polar residues" evidence="13">
    <location>
        <begin position="12"/>
        <end position="34"/>
    </location>
</feature>
<dbReference type="CDD" id="cd04039">
    <property type="entry name" value="C2_PSD"/>
    <property type="match status" value="1"/>
</dbReference>
<dbReference type="Gene3D" id="1.10.238.10">
    <property type="entry name" value="EF-hand"/>
    <property type="match status" value="1"/>
</dbReference>
<dbReference type="OrthoDB" id="67700at2759"/>
<keyword evidence="3 12" id="KW-0210">Decarboxylase</keyword>
<dbReference type="Pfam" id="PF08202">
    <property type="entry name" value="MIS13"/>
    <property type="match status" value="1"/>
</dbReference>
<dbReference type="InterPro" id="IPR000008">
    <property type="entry name" value="C2_dom"/>
</dbReference>
<organism evidence="16 17">
    <name type="scientific">Aspergillus pseudoviridinutans</name>
    <dbReference type="NCBI Taxonomy" id="1517512"/>
    <lineage>
        <taxon>Eukaryota</taxon>
        <taxon>Fungi</taxon>
        <taxon>Dikarya</taxon>
        <taxon>Ascomycota</taxon>
        <taxon>Pezizomycotina</taxon>
        <taxon>Eurotiomycetes</taxon>
        <taxon>Eurotiomycetidae</taxon>
        <taxon>Eurotiales</taxon>
        <taxon>Aspergillaceae</taxon>
        <taxon>Aspergillus</taxon>
        <taxon>Aspergillus subgen. Fumigati</taxon>
    </lineage>
</organism>
<evidence type="ECO:0000256" key="1">
    <source>
        <dbReference type="ARBA" id="ARBA00005189"/>
    </source>
</evidence>
<feature type="compositionally biased region" description="Basic residues" evidence="13">
    <location>
        <begin position="1397"/>
        <end position="1406"/>
    </location>
</feature>
<evidence type="ECO:0000256" key="8">
    <source>
        <dbReference type="ARBA" id="ARBA00023209"/>
    </source>
</evidence>
<feature type="region of interest" description="Disordered" evidence="13">
    <location>
        <begin position="363"/>
        <end position="460"/>
    </location>
</feature>
<feature type="compositionally biased region" description="Basic and acidic residues" evidence="13">
    <location>
        <begin position="1414"/>
        <end position="1426"/>
    </location>
</feature>
<dbReference type="FunFam" id="1.10.238.10:FF:000445">
    <property type="entry name" value="Phosphatidylserine decarboxylase proenzyme 2"/>
    <property type="match status" value="1"/>
</dbReference>
<dbReference type="FunFam" id="2.60.40.150:FF:000261">
    <property type="entry name" value="Phosphatidylserine decarboxylase proenzyme 2"/>
    <property type="match status" value="1"/>
</dbReference>
<comment type="caution">
    <text evidence="16">The sequence shown here is derived from an EMBL/GenBank/DDBJ whole genome shotgun (WGS) entry which is preliminary data.</text>
</comment>
<feature type="region of interest" description="Disordered" evidence="13">
    <location>
        <begin position="586"/>
        <end position="649"/>
    </location>
</feature>
<comment type="catalytic activity">
    <reaction evidence="12">
        <text>a 1,2-diacyl-sn-glycero-3-phospho-L-serine + H(+) = a 1,2-diacyl-sn-glycero-3-phosphoethanolamine + CO2</text>
        <dbReference type="Rhea" id="RHEA:20828"/>
        <dbReference type="ChEBI" id="CHEBI:15378"/>
        <dbReference type="ChEBI" id="CHEBI:16526"/>
        <dbReference type="ChEBI" id="CHEBI:57262"/>
        <dbReference type="ChEBI" id="CHEBI:64612"/>
        <dbReference type="EC" id="4.1.1.65"/>
    </reaction>
</comment>
<dbReference type="GO" id="GO:0007059">
    <property type="term" value="P:chromosome segregation"/>
    <property type="evidence" value="ECO:0007669"/>
    <property type="project" value="InterPro"/>
</dbReference>
<feature type="active site" description="Charge relay system; for autoendoproteolytic cleavage activity" evidence="12">
    <location>
        <position position="870"/>
    </location>
</feature>
<feature type="compositionally biased region" description="Polar residues" evidence="13">
    <location>
        <begin position="611"/>
        <end position="638"/>
    </location>
</feature>
<keyword evidence="4" id="KW-0106">Calcium</keyword>
<dbReference type="GO" id="GO:0005509">
    <property type="term" value="F:calcium ion binding"/>
    <property type="evidence" value="ECO:0007669"/>
    <property type="project" value="InterPro"/>
</dbReference>
<feature type="chain" id="PRO_5040553889" description="Phosphatidylserine decarboxylase 2 alpha chain" evidence="12">
    <location>
        <begin position="1015"/>
        <end position="1857"/>
    </location>
</feature>
<comment type="PTM">
    <text evidence="12">Is synthesized initially as an inactive proenzyme. Formation of the active enzyme involves a self-maturation process in which the active site pyruvoyl group is generated from an internal serine residue via an autocatalytic post-translational modification. Two non-identical subunits are generated from the proenzyme in this reaction, and the pyruvate is formed at the N-terminus of the alpha chain, which is derived from the carboxyl end of the proenzyme. The autoendoproteolytic cleavage occurs by a canonical serine protease mechanism, in which the side chain hydroxyl group of the serine supplies its oxygen atom to form the C-terminus of the beta chain, while the remainder of the serine residue undergoes an oxidative deamination to produce ammonia and the pyruvoyl prosthetic group on the alpha chain. During this reaction, the Ser that is part of the protease active site of the proenzyme becomes the pyruvoyl prosthetic group, which constitutes an essential element of the active site of the mature decarboxylase.</text>
</comment>
<evidence type="ECO:0000256" key="7">
    <source>
        <dbReference type="ARBA" id="ARBA00023145"/>
    </source>
</evidence>
<evidence type="ECO:0000313" key="17">
    <source>
        <dbReference type="Proteomes" id="UP001043456"/>
    </source>
</evidence>
<dbReference type="SMART" id="SM00239">
    <property type="entry name" value="C2"/>
    <property type="match status" value="2"/>
</dbReference>
<dbReference type="EMBL" id="BHVY01000004">
    <property type="protein sequence ID" value="GIJ87996.1"/>
    <property type="molecule type" value="Genomic_DNA"/>
</dbReference>
<dbReference type="Proteomes" id="UP001043456">
    <property type="component" value="Unassembled WGS sequence"/>
</dbReference>
<dbReference type="PANTHER" id="PTHR10067">
    <property type="entry name" value="PHOSPHATIDYLSERINE DECARBOXYLASE"/>
    <property type="match status" value="1"/>
</dbReference>
<keyword evidence="6 12" id="KW-0472">Membrane</keyword>
<gene>
    <name evidence="12" type="primary">PSD2</name>
    <name evidence="16" type="ORF">Asppvi_006912</name>
</gene>
<evidence type="ECO:0000256" key="10">
    <source>
        <dbReference type="ARBA" id="ARBA00023264"/>
    </source>
</evidence>
<protein>
    <recommendedName>
        <fullName evidence="12">Phosphatidylserine decarboxylase proenzyme 2</fullName>
        <ecNumber evidence="12">4.1.1.65</ecNumber>
    </recommendedName>
    <component>
        <recommendedName>
            <fullName evidence="12">Phosphatidylserine decarboxylase 2 beta chain</fullName>
        </recommendedName>
    </component>
    <component>
        <recommendedName>
            <fullName evidence="12">Phosphatidylserine decarboxylase 2 alpha chain</fullName>
        </recommendedName>
    </component>
</protein>
<feature type="region of interest" description="Disordered" evidence="13">
    <location>
        <begin position="1733"/>
        <end position="1759"/>
    </location>
</feature>
<dbReference type="NCBIfam" id="TIGR00163">
    <property type="entry name" value="PS_decarb"/>
    <property type="match status" value="1"/>
</dbReference>
<dbReference type="PROSITE" id="PS50004">
    <property type="entry name" value="C2"/>
    <property type="match status" value="2"/>
</dbReference>
<comment type="domain">
    <text evidence="12">The C2 domains have an essential, but non-catalytic function. They may facilitate interactions with other proteins and are required for lipid transport function.</text>
</comment>
<accession>A0A9P3BHU9</accession>
<keyword evidence="12" id="KW-0333">Golgi apparatus</keyword>
<comment type="pathway">
    <text evidence="1">Lipid metabolism.</text>
</comment>
<evidence type="ECO:0000256" key="3">
    <source>
        <dbReference type="ARBA" id="ARBA00022793"/>
    </source>
</evidence>
<dbReference type="GO" id="GO:0000444">
    <property type="term" value="C:MIS12/MIND type complex"/>
    <property type="evidence" value="ECO:0007669"/>
    <property type="project" value="InterPro"/>
</dbReference>
<dbReference type="InterPro" id="IPR033179">
    <property type="entry name" value="PSD_type2_pro"/>
</dbReference>
<dbReference type="GO" id="GO:0004609">
    <property type="term" value="F:phosphatidylserine decarboxylase activity"/>
    <property type="evidence" value="ECO:0007669"/>
    <property type="project" value="UniProtKB-UniRule"/>
</dbReference>
<comment type="similarity">
    <text evidence="12">Belongs to the phosphatidylserine decarboxylase family. PSD-B subfamily. Eukaryotic type II sub-subfamily.</text>
</comment>
<comment type="pathway">
    <text evidence="12">Phospholipid metabolism; phosphatidylethanolamine biosynthesis; phosphatidylethanolamine from CDP-diacylglycerol: step 2/2.</text>
</comment>
<feature type="region of interest" description="Disordered" evidence="13">
    <location>
        <begin position="1365"/>
        <end position="1546"/>
    </location>
</feature>
<feature type="compositionally biased region" description="Basic and acidic residues" evidence="13">
    <location>
        <begin position="1508"/>
        <end position="1522"/>
    </location>
</feature>
<dbReference type="InterPro" id="IPR013218">
    <property type="entry name" value="Dsn1/Mis13"/>
</dbReference>
<feature type="region of interest" description="Disordered" evidence="13">
    <location>
        <begin position="12"/>
        <end position="38"/>
    </location>
</feature>
<dbReference type="SUPFAM" id="SSF49562">
    <property type="entry name" value="C2 domain (Calcium/lipid-binding domain, CaLB)"/>
    <property type="match status" value="2"/>
</dbReference>
<proteinExistence type="inferred from homology"/>
<dbReference type="GO" id="GO:0000139">
    <property type="term" value="C:Golgi membrane"/>
    <property type="evidence" value="ECO:0007669"/>
    <property type="project" value="UniProtKB-SubCell"/>
</dbReference>
<comment type="function">
    <text evidence="12">Catalyzes the formation of phosphatidylethanolamine (PtdEtn) from phosphatidylserine (PtdSer). Plays a central role in phospholipid metabolism and in the interorganelle trafficking of phosphatidylserine.</text>
</comment>
<dbReference type="PANTHER" id="PTHR10067:SF17">
    <property type="entry name" value="PHOSPHATIDYLSERINE DECARBOXYLASE PROENZYME 2"/>
    <property type="match status" value="1"/>
</dbReference>
<keyword evidence="8 12" id="KW-0594">Phospholipid biosynthesis</keyword>
<feature type="active site" description="Schiff-base intermediate with substrate; via pyruvic acid; for decarboxylase activity" evidence="12">
    <location>
        <position position="1015"/>
    </location>
</feature>
<dbReference type="SUPFAM" id="SSF47473">
    <property type="entry name" value="EF-hand"/>
    <property type="match status" value="1"/>
</dbReference>
<evidence type="ECO:0000259" key="14">
    <source>
        <dbReference type="PROSITE" id="PS50004"/>
    </source>
</evidence>
<dbReference type="InterPro" id="IPR003817">
    <property type="entry name" value="PS_Dcarbxylase"/>
</dbReference>
<feature type="region of interest" description="Disordered" evidence="13">
    <location>
        <begin position="1285"/>
        <end position="1346"/>
    </location>
</feature>
<feature type="region of interest" description="Disordered" evidence="13">
    <location>
        <begin position="193"/>
        <end position="224"/>
    </location>
</feature>
<feature type="region of interest" description="Disordered" evidence="13">
    <location>
        <begin position="1662"/>
        <end position="1708"/>
    </location>
</feature>
<name>A0A9P3BHU9_9EURO</name>
<dbReference type="GO" id="GO:0051301">
    <property type="term" value="P:cell division"/>
    <property type="evidence" value="ECO:0007669"/>
    <property type="project" value="InterPro"/>
</dbReference>
<dbReference type="InterPro" id="IPR011992">
    <property type="entry name" value="EF-hand-dom_pair"/>
</dbReference>
<dbReference type="CDD" id="cd04024">
    <property type="entry name" value="C2A_Synaptotagmin-like"/>
    <property type="match status" value="1"/>
</dbReference>
<feature type="compositionally biased region" description="Low complexity" evidence="13">
    <location>
        <begin position="381"/>
        <end position="397"/>
    </location>
</feature>
<evidence type="ECO:0000256" key="11">
    <source>
        <dbReference type="ARBA" id="ARBA00023317"/>
    </source>
</evidence>
<dbReference type="PROSITE" id="PS00018">
    <property type="entry name" value="EF_HAND_1"/>
    <property type="match status" value="1"/>
</dbReference>
<keyword evidence="5 12" id="KW-0443">Lipid metabolism</keyword>
<feature type="compositionally biased region" description="Basic and acidic residues" evidence="13">
    <location>
        <begin position="1087"/>
        <end position="1103"/>
    </location>
</feature>
<keyword evidence="9 12" id="KW-0456">Lyase</keyword>
<feature type="domain" description="EF-hand" evidence="15">
    <location>
        <begin position="500"/>
        <end position="535"/>
    </location>
</feature>
<dbReference type="Pfam" id="PF00168">
    <property type="entry name" value="C2"/>
    <property type="match status" value="2"/>
</dbReference>
<dbReference type="InterPro" id="IPR002048">
    <property type="entry name" value="EF_hand_dom"/>
</dbReference>
<dbReference type="FunFam" id="2.60.40.150:FF:000198">
    <property type="entry name" value="Phosphatidylserine decarboxylase proenzyme 2"/>
    <property type="match status" value="1"/>
</dbReference>
<evidence type="ECO:0000256" key="2">
    <source>
        <dbReference type="ARBA" id="ARBA00022516"/>
    </source>
</evidence>
<evidence type="ECO:0000256" key="5">
    <source>
        <dbReference type="ARBA" id="ARBA00023098"/>
    </source>
</evidence>
<feature type="domain" description="C2" evidence="14">
    <location>
        <begin position="22"/>
        <end position="139"/>
    </location>
</feature>
<feature type="compositionally biased region" description="Polar residues" evidence="13">
    <location>
        <begin position="586"/>
        <end position="597"/>
    </location>
</feature>
<feature type="compositionally biased region" description="Polar residues" evidence="13">
    <location>
        <begin position="1684"/>
        <end position="1704"/>
    </location>
</feature>
<feature type="region of interest" description="Disordered" evidence="13">
    <location>
        <begin position="1078"/>
        <end position="1106"/>
    </location>
</feature>
<dbReference type="InterPro" id="IPR035892">
    <property type="entry name" value="C2_domain_sf"/>
</dbReference>
<feature type="region of interest" description="Disordered" evidence="13">
    <location>
        <begin position="1232"/>
        <end position="1252"/>
    </location>
</feature>
<dbReference type="InterPro" id="IPR033177">
    <property type="entry name" value="PSD-B"/>
</dbReference>
<keyword evidence="2 12" id="KW-0444">Lipid biosynthesis</keyword>
<keyword evidence="7 12" id="KW-0865">Zymogen</keyword>
<keyword evidence="10 12" id="KW-1208">Phospholipid metabolism</keyword>